<dbReference type="PANTHER" id="PTHR13090:SF1">
    <property type="entry name" value="ARGININE-HYDROXYLASE NDUFAF5, MITOCHONDRIAL"/>
    <property type="match status" value="1"/>
</dbReference>
<dbReference type="EC" id="2.1.1.197" evidence="4"/>
<dbReference type="GO" id="GO:0032259">
    <property type="term" value="P:methylation"/>
    <property type="evidence" value="ECO:0007669"/>
    <property type="project" value="UniProtKB-KW"/>
</dbReference>
<dbReference type="Gene3D" id="3.40.50.150">
    <property type="entry name" value="Vaccinia Virus protein VP39"/>
    <property type="match status" value="1"/>
</dbReference>
<dbReference type="Pfam" id="PF08241">
    <property type="entry name" value="Methyltransf_11"/>
    <property type="match status" value="1"/>
</dbReference>
<keyword evidence="2 4" id="KW-0808">Transferase</keyword>
<sequence length="275" mass="30608">MNSPKRLPNRQQVENQFDRAASSYDRVAGLQRRMGETLLERLRALNIKPESPIIDLGCGTGELLRQLHDDGFSKLTGLDLSSQMIAIAKKKSSAANFVRADIESIPCRDASFDVVVSNAAVQWCDPDLAATEIHRVVKPGGRLLLNSFIAGTLGQWHQAFEANGFESRVHLLADSERVTSAFADAGFELIEVQQFRETSTFDSIKSMFASIKQLGATNAMESRSRPMSRREYESLKQHFQVQLDAGKPLGLDFLWVQIEAKSPTAPRQNSDAKQR</sequence>
<organism evidence="4 5">
    <name type="scientific">Mariniblastus fucicola</name>
    <dbReference type="NCBI Taxonomy" id="980251"/>
    <lineage>
        <taxon>Bacteria</taxon>
        <taxon>Pseudomonadati</taxon>
        <taxon>Planctomycetota</taxon>
        <taxon>Planctomycetia</taxon>
        <taxon>Pirellulales</taxon>
        <taxon>Pirellulaceae</taxon>
        <taxon>Mariniblastus</taxon>
    </lineage>
</organism>
<dbReference type="InterPro" id="IPR013216">
    <property type="entry name" value="Methyltransf_11"/>
</dbReference>
<dbReference type="SUPFAM" id="SSF53335">
    <property type="entry name" value="S-adenosyl-L-methionine-dependent methyltransferases"/>
    <property type="match status" value="1"/>
</dbReference>
<dbReference type="GO" id="GO:0102130">
    <property type="term" value="F:malonyl-CoA methyltransferase activity"/>
    <property type="evidence" value="ECO:0007669"/>
    <property type="project" value="UniProtKB-EC"/>
</dbReference>
<protein>
    <submittedName>
        <fullName evidence="4">Malonyl-[acyl-carrier protein] O-methyltransferase</fullName>
        <ecNumber evidence="4">2.1.1.197</ecNumber>
    </submittedName>
</protein>
<dbReference type="Proteomes" id="UP000322214">
    <property type="component" value="Chromosome"/>
</dbReference>
<dbReference type="RefSeq" id="WP_157665114.1">
    <property type="nucleotide sequence ID" value="NZ_CP042912.1"/>
</dbReference>
<dbReference type="KEGG" id="mff:MFFC18_50120"/>
<evidence type="ECO:0000313" key="4">
    <source>
        <dbReference type="EMBL" id="QEG25089.1"/>
    </source>
</evidence>
<dbReference type="PANTHER" id="PTHR13090">
    <property type="entry name" value="ARGININE-HYDROXYLASE NDUFAF5, MITOCHONDRIAL"/>
    <property type="match status" value="1"/>
</dbReference>
<keyword evidence="1 4" id="KW-0489">Methyltransferase</keyword>
<evidence type="ECO:0000259" key="3">
    <source>
        <dbReference type="Pfam" id="PF08241"/>
    </source>
</evidence>
<dbReference type="InterPro" id="IPR029063">
    <property type="entry name" value="SAM-dependent_MTases_sf"/>
</dbReference>
<dbReference type="CDD" id="cd02440">
    <property type="entry name" value="AdoMet_MTases"/>
    <property type="match status" value="1"/>
</dbReference>
<evidence type="ECO:0000256" key="2">
    <source>
        <dbReference type="ARBA" id="ARBA00022679"/>
    </source>
</evidence>
<gene>
    <name evidence="4" type="primary">bioC_2</name>
    <name evidence="4" type="ORF">MFFC18_50120</name>
</gene>
<dbReference type="AlphaFoldDB" id="A0A5B9PHK0"/>
<proteinExistence type="predicted"/>
<dbReference type="EMBL" id="CP042912">
    <property type="protein sequence ID" value="QEG25089.1"/>
    <property type="molecule type" value="Genomic_DNA"/>
</dbReference>
<accession>A0A5B9PHK0</accession>
<dbReference type="InterPro" id="IPR050602">
    <property type="entry name" value="Malonyl-ACP_OMT"/>
</dbReference>
<dbReference type="STRING" id="980251.GCA_001642875_01390"/>
<evidence type="ECO:0000313" key="5">
    <source>
        <dbReference type="Proteomes" id="UP000322214"/>
    </source>
</evidence>
<keyword evidence="5" id="KW-1185">Reference proteome</keyword>
<evidence type="ECO:0000256" key="1">
    <source>
        <dbReference type="ARBA" id="ARBA00022603"/>
    </source>
</evidence>
<reference evidence="4 5" key="1">
    <citation type="submission" date="2019-08" db="EMBL/GenBank/DDBJ databases">
        <title>Deep-cultivation of Planctomycetes and their phenomic and genomic characterization uncovers novel biology.</title>
        <authorList>
            <person name="Wiegand S."/>
            <person name="Jogler M."/>
            <person name="Boedeker C."/>
            <person name="Pinto D."/>
            <person name="Vollmers J."/>
            <person name="Rivas-Marin E."/>
            <person name="Kohn T."/>
            <person name="Peeters S.H."/>
            <person name="Heuer A."/>
            <person name="Rast P."/>
            <person name="Oberbeckmann S."/>
            <person name="Bunk B."/>
            <person name="Jeske O."/>
            <person name="Meyerdierks A."/>
            <person name="Storesund J.E."/>
            <person name="Kallscheuer N."/>
            <person name="Luecker S."/>
            <person name="Lage O.M."/>
            <person name="Pohl T."/>
            <person name="Merkel B.J."/>
            <person name="Hornburger P."/>
            <person name="Mueller R.-W."/>
            <person name="Bruemmer F."/>
            <person name="Labrenz M."/>
            <person name="Spormann A.M."/>
            <person name="Op den Camp H."/>
            <person name="Overmann J."/>
            <person name="Amann R."/>
            <person name="Jetten M.S.M."/>
            <person name="Mascher T."/>
            <person name="Medema M.H."/>
            <person name="Devos D.P."/>
            <person name="Kaster A.-K."/>
            <person name="Ovreas L."/>
            <person name="Rohde M."/>
            <person name="Galperin M.Y."/>
            <person name="Jogler C."/>
        </authorList>
    </citation>
    <scope>NUCLEOTIDE SEQUENCE [LARGE SCALE GENOMIC DNA]</scope>
    <source>
        <strain evidence="4 5">FC18</strain>
    </source>
</reference>
<feature type="domain" description="Methyltransferase type 11" evidence="3">
    <location>
        <begin position="55"/>
        <end position="144"/>
    </location>
</feature>
<name>A0A5B9PHK0_9BACT</name>
<dbReference type="GO" id="GO:0008757">
    <property type="term" value="F:S-adenosylmethionine-dependent methyltransferase activity"/>
    <property type="evidence" value="ECO:0007669"/>
    <property type="project" value="InterPro"/>
</dbReference>